<accession>A0A2R6APA2</accession>
<organism evidence="11 12">
    <name type="scientific">Candidatus Marsarchaeota G2 archaeon OSP_D</name>
    <dbReference type="NCBI Taxonomy" id="1978157"/>
    <lineage>
        <taxon>Archaea</taxon>
        <taxon>Candidatus Marsarchaeota</taxon>
        <taxon>Candidatus Marsarchaeota group 2</taxon>
    </lineage>
</organism>
<evidence type="ECO:0000256" key="9">
    <source>
        <dbReference type="ARBA" id="ARBA00023170"/>
    </source>
</evidence>
<keyword evidence="6" id="KW-0378">Hydrolase</keyword>
<dbReference type="InterPro" id="IPR036225">
    <property type="entry name" value="SRP/SRP_N"/>
</dbReference>
<evidence type="ECO:0000256" key="7">
    <source>
        <dbReference type="ARBA" id="ARBA00023134"/>
    </source>
</evidence>
<evidence type="ECO:0000256" key="6">
    <source>
        <dbReference type="ARBA" id="ARBA00022801"/>
    </source>
</evidence>
<keyword evidence="5" id="KW-0547">Nucleotide-binding</keyword>
<dbReference type="InterPro" id="IPR000897">
    <property type="entry name" value="SRP54_GTPase_dom"/>
</dbReference>
<dbReference type="Proteomes" id="UP000240322">
    <property type="component" value="Unassembled WGS sequence"/>
</dbReference>
<dbReference type="InterPro" id="IPR004390">
    <property type="entry name" value="SR_rcpt_FtsY"/>
</dbReference>
<gene>
    <name evidence="11" type="ORF">B9Q03_09560</name>
</gene>
<dbReference type="GO" id="GO:0006614">
    <property type="term" value="P:SRP-dependent cotranslational protein targeting to membrane"/>
    <property type="evidence" value="ECO:0007669"/>
    <property type="project" value="InterPro"/>
</dbReference>
<dbReference type="SMART" id="SM00382">
    <property type="entry name" value="AAA"/>
    <property type="match status" value="1"/>
</dbReference>
<keyword evidence="7" id="KW-0342">GTP-binding</keyword>
<dbReference type="Gene3D" id="1.20.120.140">
    <property type="entry name" value="Signal recognition particle SRP54, nucleotide-binding domain"/>
    <property type="match status" value="1"/>
</dbReference>
<dbReference type="PROSITE" id="PS00300">
    <property type="entry name" value="SRP54"/>
    <property type="match status" value="1"/>
</dbReference>
<comment type="caution">
    <text evidence="11">The sequence shown here is derived from an EMBL/GenBank/DDBJ whole genome shotgun (WGS) entry which is preliminary data.</text>
</comment>
<dbReference type="SMART" id="SM00963">
    <property type="entry name" value="SRP54_N"/>
    <property type="match status" value="1"/>
</dbReference>
<dbReference type="SUPFAM" id="SSF52540">
    <property type="entry name" value="P-loop containing nucleoside triphosphate hydrolases"/>
    <property type="match status" value="1"/>
</dbReference>
<dbReference type="Pfam" id="PF00448">
    <property type="entry name" value="SRP54"/>
    <property type="match status" value="1"/>
</dbReference>
<comment type="similarity">
    <text evidence="2">Belongs to the GTP-binding SRP family.</text>
</comment>
<dbReference type="InterPro" id="IPR027417">
    <property type="entry name" value="P-loop_NTPase"/>
</dbReference>
<dbReference type="InterPro" id="IPR042101">
    <property type="entry name" value="SRP54_N_sf"/>
</dbReference>
<comment type="subcellular location">
    <subcellularLocation>
        <location evidence="1">Cell membrane</location>
        <topology evidence="1">Peripheral membrane protein</topology>
        <orientation evidence="1">Cytoplasmic side</orientation>
    </subcellularLocation>
</comment>
<dbReference type="SUPFAM" id="SSF47364">
    <property type="entry name" value="Domain of the SRP/SRP receptor G-proteins"/>
    <property type="match status" value="1"/>
</dbReference>
<dbReference type="GO" id="GO:0005047">
    <property type="term" value="F:signal recognition particle binding"/>
    <property type="evidence" value="ECO:0007669"/>
    <property type="project" value="TreeGrafter"/>
</dbReference>
<proteinExistence type="inferred from homology"/>
<evidence type="ECO:0000256" key="3">
    <source>
        <dbReference type="ARBA" id="ARBA00022475"/>
    </source>
</evidence>
<name>A0A2R6APA2_9ARCH</name>
<evidence type="ECO:0000256" key="1">
    <source>
        <dbReference type="ARBA" id="ARBA00004413"/>
    </source>
</evidence>
<feature type="domain" description="SRP54-type proteins GTP-binding" evidence="10">
    <location>
        <begin position="276"/>
        <end position="289"/>
    </location>
</feature>
<dbReference type="AlphaFoldDB" id="A0A2R6APA2"/>
<dbReference type="PANTHER" id="PTHR43134:SF1">
    <property type="entry name" value="SIGNAL RECOGNITION PARTICLE RECEPTOR SUBUNIT ALPHA"/>
    <property type="match status" value="1"/>
</dbReference>
<dbReference type="InterPro" id="IPR003593">
    <property type="entry name" value="AAA+_ATPase"/>
</dbReference>
<dbReference type="FunFam" id="3.40.50.300:FF:000566">
    <property type="entry name" value="Signal recognition particle receptor subunit alpha"/>
    <property type="match status" value="1"/>
</dbReference>
<dbReference type="Gene3D" id="3.40.50.300">
    <property type="entry name" value="P-loop containing nucleotide triphosphate hydrolases"/>
    <property type="match status" value="1"/>
</dbReference>
<keyword evidence="3" id="KW-1003">Cell membrane</keyword>
<reference evidence="11 12" key="1">
    <citation type="submission" date="2017-04" db="EMBL/GenBank/DDBJ databases">
        <title>Novel microbial lineages endemic to geothermal iron-oxide mats fill important gaps in the evolutionary history of Archaea.</title>
        <authorList>
            <person name="Jay Z.J."/>
            <person name="Beam J.P."/>
            <person name="Dlakic M."/>
            <person name="Rusch D.B."/>
            <person name="Kozubal M.A."/>
            <person name="Inskeep W.P."/>
        </authorList>
    </citation>
    <scope>NUCLEOTIDE SEQUENCE [LARGE SCALE GENOMIC DNA]</scope>
    <source>
        <strain evidence="11">OSP_D</strain>
    </source>
</reference>
<sequence length="302" mass="32839">MNVFESLKKVFSNVSQAVLTREVSEKELEEVLGELQRELLGADVAYEVTLMVSQAVREAVAEVRVGRMQDAKEAVRRRVEEVLRGILSASAGVSFQRVVGDVVRVKGLCVVVFFGVNGAGKTTTIAKIGYRLREAGFRPLLVAADTFRAGAIEQLAEHSKKAGVPVYVGRYGADPASVGFGAIQEAKAKGYNVVLVDTAGRMHTDSDLMDQMRKIVRVTKPDLKVFVGEALVGNDAVNQLREFNDKVGIDGVILTKMDADAKGGIVFTVSNLIRKPIYFIGVGQGYSDLVEFDPEVVLKKLF</sequence>
<evidence type="ECO:0000256" key="5">
    <source>
        <dbReference type="ARBA" id="ARBA00022741"/>
    </source>
</evidence>
<dbReference type="SMART" id="SM00962">
    <property type="entry name" value="SRP54"/>
    <property type="match status" value="1"/>
</dbReference>
<keyword evidence="8" id="KW-0472">Membrane</keyword>
<dbReference type="NCBIfam" id="TIGR00064">
    <property type="entry name" value="ftsY"/>
    <property type="match status" value="1"/>
</dbReference>
<evidence type="ECO:0000259" key="10">
    <source>
        <dbReference type="PROSITE" id="PS00300"/>
    </source>
</evidence>
<keyword evidence="4" id="KW-0963">Cytoplasm</keyword>
<evidence type="ECO:0000313" key="12">
    <source>
        <dbReference type="Proteomes" id="UP000240322"/>
    </source>
</evidence>
<evidence type="ECO:0000256" key="8">
    <source>
        <dbReference type="ARBA" id="ARBA00023136"/>
    </source>
</evidence>
<evidence type="ECO:0000256" key="4">
    <source>
        <dbReference type="ARBA" id="ARBA00022490"/>
    </source>
</evidence>
<protein>
    <submittedName>
        <fullName evidence="11">Signal recognition particle-docking protein FtsY</fullName>
    </submittedName>
</protein>
<evidence type="ECO:0000313" key="11">
    <source>
        <dbReference type="EMBL" id="PSN88191.1"/>
    </source>
</evidence>
<dbReference type="GO" id="GO:0005886">
    <property type="term" value="C:plasma membrane"/>
    <property type="evidence" value="ECO:0007669"/>
    <property type="project" value="UniProtKB-SubCell"/>
</dbReference>
<dbReference type="Pfam" id="PF02881">
    <property type="entry name" value="SRP54_N"/>
    <property type="match status" value="1"/>
</dbReference>
<dbReference type="GO" id="GO:0005737">
    <property type="term" value="C:cytoplasm"/>
    <property type="evidence" value="ECO:0007669"/>
    <property type="project" value="UniProtKB-ARBA"/>
</dbReference>
<dbReference type="GO" id="GO:0003924">
    <property type="term" value="F:GTPase activity"/>
    <property type="evidence" value="ECO:0007669"/>
    <property type="project" value="TreeGrafter"/>
</dbReference>
<dbReference type="PANTHER" id="PTHR43134">
    <property type="entry name" value="SIGNAL RECOGNITION PARTICLE RECEPTOR SUBUNIT ALPHA"/>
    <property type="match status" value="1"/>
</dbReference>
<dbReference type="GO" id="GO:0005525">
    <property type="term" value="F:GTP binding"/>
    <property type="evidence" value="ECO:0007669"/>
    <property type="project" value="UniProtKB-KW"/>
</dbReference>
<keyword evidence="9" id="KW-0675">Receptor</keyword>
<dbReference type="EMBL" id="NEXE01000129">
    <property type="protein sequence ID" value="PSN88191.1"/>
    <property type="molecule type" value="Genomic_DNA"/>
</dbReference>
<evidence type="ECO:0000256" key="2">
    <source>
        <dbReference type="ARBA" id="ARBA00008531"/>
    </source>
</evidence>
<dbReference type="InterPro" id="IPR013822">
    <property type="entry name" value="Signal_recog_particl_SRP54_hlx"/>
</dbReference>